<proteinExistence type="predicted"/>
<gene>
    <name evidence="1" type="ORF">SAMN04487894_1076</name>
</gene>
<dbReference type="AlphaFoldDB" id="A0A1G6SX37"/>
<protein>
    <submittedName>
        <fullName evidence="1">Uncharacterized protein</fullName>
    </submittedName>
</protein>
<evidence type="ECO:0000313" key="1">
    <source>
        <dbReference type="EMBL" id="SDD21422.1"/>
    </source>
</evidence>
<name>A0A1G6SX37_NIADE</name>
<dbReference type="STRING" id="1285928.SAMN04487894_1076"/>
<evidence type="ECO:0000313" key="2">
    <source>
        <dbReference type="Proteomes" id="UP000198757"/>
    </source>
</evidence>
<sequence>MDRISRVVIPGRNKASRMFSETGMAGNYGVPEALRIARKNQEGTI</sequence>
<keyword evidence="2" id="KW-1185">Reference proteome</keyword>
<dbReference type="RefSeq" id="WP_176954414.1">
    <property type="nucleotide sequence ID" value="NZ_FMZO01000007.1"/>
</dbReference>
<reference evidence="2" key="1">
    <citation type="submission" date="2016-10" db="EMBL/GenBank/DDBJ databases">
        <authorList>
            <person name="Varghese N."/>
            <person name="Submissions S."/>
        </authorList>
    </citation>
    <scope>NUCLEOTIDE SEQUENCE [LARGE SCALE GENOMIC DNA]</scope>
    <source>
        <strain evidence="2">DSM 25811 / CCM 8410 / LMG 26954 / E90</strain>
    </source>
</reference>
<dbReference type="EMBL" id="FMZO01000007">
    <property type="protein sequence ID" value="SDD21422.1"/>
    <property type="molecule type" value="Genomic_DNA"/>
</dbReference>
<dbReference type="Proteomes" id="UP000198757">
    <property type="component" value="Unassembled WGS sequence"/>
</dbReference>
<accession>A0A1G6SX37</accession>
<organism evidence="1 2">
    <name type="scientific">Niabella drilacis (strain DSM 25811 / CCM 8410 / CCUG 62505 / LMG 26954 / E90)</name>
    <dbReference type="NCBI Taxonomy" id="1285928"/>
    <lineage>
        <taxon>Bacteria</taxon>
        <taxon>Pseudomonadati</taxon>
        <taxon>Bacteroidota</taxon>
        <taxon>Chitinophagia</taxon>
        <taxon>Chitinophagales</taxon>
        <taxon>Chitinophagaceae</taxon>
        <taxon>Niabella</taxon>
    </lineage>
</organism>